<dbReference type="SMART" id="SM00272">
    <property type="entry name" value="END"/>
    <property type="match status" value="2"/>
</dbReference>
<protein>
    <recommendedName>
        <fullName evidence="9">Endothelin-3</fullName>
    </recommendedName>
    <alternativeName>
        <fullName evidence="10">Preproendothelin-3</fullName>
    </alternativeName>
</protein>
<gene>
    <name evidence="13" type="ORF">MMEN_LOCUS21549</name>
</gene>
<comment type="function">
    <text evidence="1">Endothelins are endothelium-derived vasoconstrictor peptides.</text>
</comment>
<evidence type="ECO:0000259" key="12">
    <source>
        <dbReference type="SMART" id="SM00272"/>
    </source>
</evidence>
<comment type="subcellular location">
    <subcellularLocation>
        <location evidence="2">Secreted</location>
    </subcellularLocation>
</comment>
<keyword evidence="14" id="KW-1185">Reference proteome</keyword>
<comment type="caution">
    <text evidence="13">The sequence shown here is derived from an EMBL/GenBank/DDBJ whole genome shotgun (WGS) entry which is preliminary data.</text>
</comment>
<dbReference type="PANTHER" id="PTHR13874">
    <property type="entry name" value="ENDOTHELIN"/>
    <property type="match status" value="1"/>
</dbReference>
<dbReference type="GO" id="GO:0014826">
    <property type="term" value="P:vein smooth muscle contraction"/>
    <property type="evidence" value="ECO:0007669"/>
    <property type="project" value="TreeGrafter"/>
</dbReference>
<dbReference type="EMBL" id="CAJRST010041110">
    <property type="protein sequence ID" value="CAG6021341.1"/>
    <property type="molecule type" value="Genomic_DNA"/>
</dbReference>
<dbReference type="Pfam" id="PF00322">
    <property type="entry name" value="Endothelin"/>
    <property type="match status" value="1"/>
</dbReference>
<feature type="domain" description="Endothelin-like toxin" evidence="12">
    <location>
        <begin position="124"/>
        <end position="146"/>
    </location>
</feature>
<evidence type="ECO:0000256" key="4">
    <source>
        <dbReference type="ARBA" id="ARBA00022525"/>
    </source>
</evidence>
<dbReference type="Proteomes" id="UP000677803">
    <property type="component" value="Unassembled WGS sequence"/>
</dbReference>
<keyword evidence="6" id="KW-0838">Vasoactive</keyword>
<evidence type="ECO:0000256" key="8">
    <source>
        <dbReference type="ARBA" id="ARBA00023322"/>
    </source>
</evidence>
<evidence type="ECO:0000256" key="10">
    <source>
        <dbReference type="ARBA" id="ARBA00041850"/>
    </source>
</evidence>
<accession>A0A8S4BT21</accession>
<dbReference type="GO" id="GO:0005615">
    <property type="term" value="C:extracellular space"/>
    <property type="evidence" value="ECO:0007669"/>
    <property type="project" value="TreeGrafter"/>
</dbReference>
<evidence type="ECO:0000256" key="1">
    <source>
        <dbReference type="ARBA" id="ARBA00003023"/>
    </source>
</evidence>
<evidence type="ECO:0000256" key="9">
    <source>
        <dbReference type="ARBA" id="ARBA00040198"/>
    </source>
</evidence>
<keyword evidence="8" id="KW-0839">Vasoconstrictor</keyword>
<evidence type="ECO:0000313" key="13">
    <source>
        <dbReference type="EMBL" id="CAG6021341.1"/>
    </source>
</evidence>
<dbReference type="GO" id="GO:0005179">
    <property type="term" value="F:hormone activity"/>
    <property type="evidence" value="ECO:0007669"/>
    <property type="project" value="TreeGrafter"/>
</dbReference>
<keyword evidence="5 11" id="KW-0732">Signal</keyword>
<feature type="chain" id="PRO_5035772664" description="Endothelin-3" evidence="11">
    <location>
        <begin position="28"/>
        <end position="160"/>
    </location>
</feature>
<dbReference type="GO" id="GO:0031708">
    <property type="term" value="F:endothelin B receptor binding"/>
    <property type="evidence" value="ECO:0007669"/>
    <property type="project" value="TreeGrafter"/>
</dbReference>
<dbReference type="InterPro" id="IPR019764">
    <property type="entry name" value="Endothelin_toxin_CS"/>
</dbReference>
<evidence type="ECO:0000256" key="11">
    <source>
        <dbReference type="SAM" id="SignalP"/>
    </source>
</evidence>
<dbReference type="GO" id="GO:0019229">
    <property type="term" value="P:regulation of vasoconstriction"/>
    <property type="evidence" value="ECO:0007669"/>
    <property type="project" value="InterPro"/>
</dbReference>
<feature type="signal peptide" evidence="11">
    <location>
        <begin position="1"/>
        <end position="27"/>
    </location>
</feature>
<keyword evidence="7" id="KW-1015">Disulfide bond</keyword>
<evidence type="ECO:0000256" key="6">
    <source>
        <dbReference type="ARBA" id="ARBA00022858"/>
    </source>
</evidence>
<dbReference type="GO" id="GO:0003100">
    <property type="term" value="P:regulation of systemic arterial blood pressure by endothelin"/>
    <property type="evidence" value="ECO:0007669"/>
    <property type="project" value="TreeGrafter"/>
</dbReference>
<keyword evidence="4" id="KW-0964">Secreted</keyword>
<comment type="similarity">
    <text evidence="3">Belongs to the endothelin/sarafotoxin family.</text>
</comment>
<dbReference type="PRINTS" id="PR00365">
    <property type="entry name" value="ENDOTHELIN"/>
</dbReference>
<evidence type="ECO:0000256" key="5">
    <source>
        <dbReference type="ARBA" id="ARBA00022729"/>
    </source>
</evidence>
<evidence type="ECO:0000313" key="14">
    <source>
        <dbReference type="Proteomes" id="UP000677803"/>
    </source>
</evidence>
<name>A0A8S4BT21_9TELE</name>
<dbReference type="PANTHER" id="PTHR13874:SF11">
    <property type="entry name" value="ENDOTHELIN-3"/>
    <property type="match status" value="1"/>
</dbReference>
<proteinExistence type="inferred from homology"/>
<dbReference type="InterPro" id="IPR020475">
    <property type="entry name" value="Endothelin"/>
</dbReference>
<dbReference type="PROSITE" id="PS00270">
    <property type="entry name" value="ENDOTHELIN"/>
    <property type="match status" value="1"/>
</dbReference>
<evidence type="ECO:0000256" key="3">
    <source>
        <dbReference type="ARBA" id="ARBA00010959"/>
    </source>
</evidence>
<dbReference type="GO" id="GO:0006874">
    <property type="term" value="P:intracellular calcium ion homeostasis"/>
    <property type="evidence" value="ECO:0007669"/>
    <property type="project" value="TreeGrafter"/>
</dbReference>
<dbReference type="OrthoDB" id="9943124at2759"/>
<sequence>MAKMPTFFMRIMLAKILTLALLHGVLMSPVKSESNARSLPDSKLSGSRTLKGSQLSDISKSRQKRCTCYSYSDKECVYYCHLDIIWINTPERTVPYGMSSYRGSQRPRRAVGGGLTKHDGPKTRCICAVADSDLECHNFCLSIPNQTRSTKSLHRVPGPG</sequence>
<evidence type="ECO:0000256" key="2">
    <source>
        <dbReference type="ARBA" id="ARBA00004613"/>
    </source>
</evidence>
<dbReference type="AlphaFoldDB" id="A0A8S4BT21"/>
<dbReference type="InterPro" id="IPR001928">
    <property type="entry name" value="Endothln-like_toxin"/>
</dbReference>
<reference evidence="13" key="1">
    <citation type="submission" date="2021-05" db="EMBL/GenBank/DDBJ databases">
        <authorList>
            <person name="Tigano A."/>
        </authorList>
    </citation>
    <scope>NUCLEOTIDE SEQUENCE</scope>
</reference>
<feature type="domain" description="Endothelin-like toxin" evidence="12">
    <location>
        <begin position="65"/>
        <end position="86"/>
    </location>
</feature>
<organism evidence="13 14">
    <name type="scientific">Menidia menidia</name>
    <name type="common">Atlantic silverside</name>
    <dbReference type="NCBI Taxonomy" id="238744"/>
    <lineage>
        <taxon>Eukaryota</taxon>
        <taxon>Metazoa</taxon>
        <taxon>Chordata</taxon>
        <taxon>Craniata</taxon>
        <taxon>Vertebrata</taxon>
        <taxon>Euteleostomi</taxon>
        <taxon>Actinopterygii</taxon>
        <taxon>Neopterygii</taxon>
        <taxon>Teleostei</taxon>
        <taxon>Neoteleostei</taxon>
        <taxon>Acanthomorphata</taxon>
        <taxon>Ovalentaria</taxon>
        <taxon>Atherinomorphae</taxon>
        <taxon>Atheriniformes</taxon>
        <taxon>Atherinopsidae</taxon>
        <taxon>Menidiinae</taxon>
        <taxon>Menidia</taxon>
    </lineage>
</organism>
<evidence type="ECO:0000256" key="7">
    <source>
        <dbReference type="ARBA" id="ARBA00023157"/>
    </source>
</evidence>